<organism evidence="5 6">
    <name type="scientific">Pyricularia oryzae</name>
    <name type="common">Rice blast fungus</name>
    <name type="synonym">Magnaporthe oryzae</name>
    <dbReference type="NCBI Taxonomy" id="318829"/>
    <lineage>
        <taxon>Eukaryota</taxon>
        <taxon>Fungi</taxon>
        <taxon>Dikarya</taxon>
        <taxon>Ascomycota</taxon>
        <taxon>Pezizomycotina</taxon>
        <taxon>Sordariomycetes</taxon>
        <taxon>Sordariomycetidae</taxon>
        <taxon>Magnaporthales</taxon>
        <taxon>Pyriculariaceae</taxon>
        <taxon>Pyricularia</taxon>
    </lineage>
</organism>
<dbReference type="PROSITE" id="PS51207">
    <property type="entry name" value="PXA"/>
    <property type="match status" value="1"/>
</dbReference>
<dbReference type="GO" id="GO:0005770">
    <property type="term" value="C:late endosome"/>
    <property type="evidence" value="ECO:0007669"/>
    <property type="project" value="TreeGrafter"/>
</dbReference>
<proteinExistence type="predicted"/>
<dbReference type="Pfam" id="PF02194">
    <property type="entry name" value="PXA"/>
    <property type="match status" value="1"/>
</dbReference>
<reference evidence="5 6" key="1">
    <citation type="journal article" date="2019" name="Mol. Biol. Evol.">
        <title>Blast fungal genomes show frequent chromosomal changes, gene gains and losses, and effector gene turnover.</title>
        <authorList>
            <person name="Gomez Luciano L.B."/>
            <person name="Jason Tsai I."/>
            <person name="Chuma I."/>
            <person name="Tosa Y."/>
            <person name="Chen Y.H."/>
            <person name="Li J.Y."/>
            <person name="Li M.Y."/>
            <person name="Jade Lu M.Y."/>
            <person name="Nakayashiki H."/>
            <person name="Li W.H."/>
        </authorList>
    </citation>
    <scope>NUCLEOTIDE SEQUENCE [LARGE SCALE GENOMIC DNA]</scope>
    <source>
        <strain evidence="5">MZ5-1-6</strain>
    </source>
</reference>
<evidence type="ECO:0000313" key="5">
    <source>
        <dbReference type="EMBL" id="QBZ63831.1"/>
    </source>
</evidence>
<dbReference type="AlphaFoldDB" id="A0A4P7NNF7"/>
<feature type="region of interest" description="Disordered" evidence="3">
    <location>
        <begin position="293"/>
        <end position="312"/>
    </location>
</feature>
<dbReference type="GO" id="GO:0045022">
    <property type="term" value="P:early endosome to late endosome transport"/>
    <property type="evidence" value="ECO:0007669"/>
    <property type="project" value="TreeGrafter"/>
</dbReference>
<feature type="compositionally biased region" description="Low complexity" evidence="3">
    <location>
        <begin position="1"/>
        <end position="13"/>
    </location>
</feature>
<name>A0A4P7NNF7_PYROR</name>
<evidence type="ECO:0000256" key="2">
    <source>
        <dbReference type="ARBA" id="ARBA00022490"/>
    </source>
</evidence>
<dbReference type="SMART" id="SM00313">
    <property type="entry name" value="PXA"/>
    <property type="match status" value="1"/>
</dbReference>
<keyword evidence="2" id="KW-0963">Cytoplasm</keyword>
<feature type="region of interest" description="Disordered" evidence="3">
    <location>
        <begin position="444"/>
        <end position="517"/>
    </location>
</feature>
<accession>A0A4P7NNF7</accession>
<feature type="compositionally biased region" description="Polar residues" evidence="3">
    <location>
        <begin position="463"/>
        <end position="476"/>
    </location>
</feature>
<dbReference type="InterPro" id="IPR003114">
    <property type="entry name" value="Phox_assoc"/>
</dbReference>
<dbReference type="EMBL" id="CP034209">
    <property type="protein sequence ID" value="QBZ63831.1"/>
    <property type="molecule type" value="Genomic_DNA"/>
</dbReference>
<dbReference type="PANTHER" id="PTHR22999">
    <property type="entry name" value="PX SERINE/THREONINE KINASE PXK"/>
    <property type="match status" value="1"/>
</dbReference>
<evidence type="ECO:0000259" key="4">
    <source>
        <dbReference type="PROSITE" id="PS51207"/>
    </source>
</evidence>
<feature type="region of interest" description="Disordered" evidence="3">
    <location>
        <begin position="87"/>
        <end position="118"/>
    </location>
</feature>
<gene>
    <name evidence="5" type="ORF">PoMZ_05521</name>
</gene>
<protein>
    <recommendedName>
        <fullName evidence="4">PXA domain-containing protein</fullName>
    </recommendedName>
</protein>
<evidence type="ECO:0000313" key="6">
    <source>
        <dbReference type="Proteomes" id="UP000294847"/>
    </source>
</evidence>
<comment type="subcellular location">
    <subcellularLocation>
        <location evidence="1">Cytoplasm</location>
    </subcellularLocation>
</comment>
<dbReference type="GO" id="GO:0035091">
    <property type="term" value="F:phosphatidylinositol binding"/>
    <property type="evidence" value="ECO:0007669"/>
    <property type="project" value="TreeGrafter"/>
</dbReference>
<dbReference type="InterPro" id="IPR051837">
    <property type="entry name" value="SortingNexin/PXDomain-PKLike"/>
</dbReference>
<sequence length="575" mass="62429">MANAAAVAPARVPTPLLQRMKTPAKVATTSEPQSAATTTPTTTAKDTPVKTQQPRRAATATSRTAPVANDPLSERATTLLIRRALCPQQQQQQQQHQQQPHHNPKQPPPPIESVLPPLTSRNDVDLQLYAIIAIVLREFVQNWYAKITPDEDFVAEILLVIAHITRALEQRIRKVDLETYRTAHQPIVQPPLQANPREIYHSLWPTPALSPTPNQNGIESEERLAENEAAYRHLLVQGVLAVLLPTEDLENPCLTALVGQIIAELIIGGVVAKKASEPWMLYEGFCILARVAGRKPSSPSPDSRTMVDDMPPLTKTSKPSWAHSLRQLFWSAVQLGILAFTLMRTLITTITTYRSVPSRLGAASGWLLSQAIAGHVLDPSQFPTILRTLRGVLFPNNAMGKSSLTPPANDEELHLLRLRCAASLYALIPRPLAKLYFGKSGKSNVGGGVDSSRPPTRSVPVAKSSSPPQKTCSSTDGPRDRPTGATIPARASASESRAAETNRAAAPTGYGPPLGHSDAEDELAVAELDADLLAVFSDAYCNKHLMYGIVELILVRLVPELAERGVVELLGERLS</sequence>
<feature type="compositionally biased region" description="Low complexity" evidence="3">
    <location>
        <begin position="87"/>
        <end position="101"/>
    </location>
</feature>
<feature type="region of interest" description="Disordered" evidence="3">
    <location>
        <begin position="1"/>
        <end position="72"/>
    </location>
</feature>
<feature type="domain" description="PXA" evidence="4">
    <location>
        <begin position="121"/>
        <end position="290"/>
    </location>
</feature>
<dbReference type="GO" id="GO:0005769">
    <property type="term" value="C:early endosome"/>
    <property type="evidence" value="ECO:0007669"/>
    <property type="project" value="TreeGrafter"/>
</dbReference>
<dbReference type="PANTHER" id="PTHR22999:SF23">
    <property type="entry name" value="SORTING NEXIN-16"/>
    <property type="match status" value="1"/>
</dbReference>
<evidence type="ECO:0000256" key="3">
    <source>
        <dbReference type="SAM" id="MobiDB-lite"/>
    </source>
</evidence>
<feature type="compositionally biased region" description="Low complexity" evidence="3">
    <location>
        <begin position="489"/>
        <end position="506"/>
    </location>
</feature>
<feature type="compositionally biased region" description="Low complexity" evidence="3">
    <location>
        <begin position="27"/>
        <end position="65"/>
    </location>
</feature>
<dbReference type="Proteomes" id="UP000294847">
    <property type="component" value="Chromosome 6"/>
</dbReference>
<evidence type="ECO:0000256" key="1">
    <source>
        <dbReference type="ARBA" id="ARBA00004496"/>
    </source>
</evidence>